<feature type="compositionally biased region" description="Basic and acidic residues" evidence="1">
    <location>
        <begin position="1"/>
        <end position="19"/>
    </location>
</feature>
<dbReference type="RefSeq" id="WP_007076653.1">
    <property type="nucleotide sequence ID" value="NZ_CM001024.1"/>
</dbReference>
<dbReference type="AlphaFoldDB" id="E2S7S9"/>
<comment type="caution">
    <text evidence="2">The sequence shown here is derived from an EMBL/GenBank/DDBJ whole genome shotgun (WGS) entry which is preliminary data.</text>
</comment>
<dbReference type="STRING" id="585531.HMPREF0063_10086"/>
<gene>
    <name evidence="2" type="ORF">HMPREF0063_10086</name>
</gene>
<dbReference type="Proteomes" id="UP000003111">
    <property type="component" value="Unassembled WGS sequence"/>
</dbReference>
<evidence type="ECO:0000256" key="1">
    <source>
        <dbReference type="SAM" id="MobiDB-lite"/>
    </source>
</evidence>
<sequence>MATAKKTETPADETAEPKPRTPQVAPPTHIAYLAIDGRLVDIAAFGTRKADREDSKDYALENGWKVATIPAGVTVRTHLDLTS</sequence>
<organism evidence="2 3">
    <name type="scientific">Aeromicrobium marinum DSM 15272</name>
    <dbReference type="NCBI Taxonomy" id="585531"/>
    <lineage>
        <taxon>Bacteria</taxon>
        <taxon>Bacillati</taxon>
        <taxon>Actinomycetota</taxon>
        <taxon>Actinomycetes</taxon>
        <taxon>Propionibacteriales</taxon>
        <taxon>Nocardioidaceae</taxon>
        <taxon>Aeromicrobium</taxon>
    </lineage>
</organism>
<dbReference type="HOGENOM" id="CLU_2535118_0_0_11"/>
<keyword evidence="3" id="KW-1185">Reference proteome</keyword>
<name>E2S7S9_9ACTN</name>
<dbReference type="EMBL" id="ACLF03000001">
    <property type="protein sequence ID" value="EFQ84745.1"/>
    <property type="molecule type" value="Genomic_DNA"/>
</dbReference>
<protein>
    <submittedName>
        <fullName evidence="2">Uncharacterized protein</fullName>
    </submittedName>
</protein>
<feature type="region of interest" description="Disordered" evidence="1">
    <location>
        <begin position="1"/>
        <end position="25"/>
    </location>
</feature>
<evidence type="ECO:0000313" key="3">
    <source>
        <dbReference type="Proteomes" id="UP000003111"/>
    </source>
</evidence>
<evidence type="ECO:0000313" key="2">
    <source>
        <dbReference type="EMBL" id="EFQ84745.1"/>
    </source>
</evidence>
<accession>E2S7S9</accession>
<reference evidence="2" key="1">
    <citation type="submission" date="2010-08" db="EMBL/GenBank/DDBJ databases">
        <authorList>
            <person name="Muzny D."/>
            <person name="Qin X."/>
            <person name="Buhay C."/>
            <person name="Dugan-Rocha S."/>
            <person name="Ding Y."/>
            <person name="Chen G."/>
            <person name="Hawes A."/>
            <person name="Holder M."/>
            <person name="Jhangiani S."/>
            <person name="Johnson A."/>
            <person name="Khan Z."/>
            <person name="Li Z."/>
            <person name="Liu W."/>
            <person name="Liu X."/>
            <person name="Perez L."/>
            <person name="Shen H."/>
            <person name="Wang Q."/>
            <person name="Watt J."/>
            <person name="Xi L."/>
            <person name="Xin Y."/>
            <person name="Zhou J."/>
            <person name="Deng J."/>
            <person name="Jiang H."/>
            <person name="Liu Y."/>
            <person name="Qu J."/>
            <person name="Song X.-Z."/>
            <person name="Zhang L."/>
            <person name="Villasana D."/>
            <person name="Johnson A."/>
            <person name="Liu J."/>
            <person name="Liyanage D."/>
            <person name="Lorensuhewa L."/>
            <person name="Robinson T."/>
            <person name="Song A."/>
            <person name="Song B.-B."/>
            <person name="Dinh H."/>
            <person name="Thornton R."/>
            <person name="Coyle M."/>
            <person name="Francisco L."/>
            <person name="Jackson L."/>
            <person name="Javaid M."/>
            <person name="Korchina V."/>
            <person name="Kovar C."/>
            <person name="Mata R."/>
            <person name="Mathew T."/>
            <person name="Ngo R."/>
            <person name="Nguyen L."/>
            <person name="Nguyen N."/>
            <person name="Okwuonu G."/>
            <person name="Ongeri F."/>
            <person name="Pham C."/>
            <person name="Simmons D."/>
            <person name="Wilczek-Boney K."/>
            <person name="Hale W."/>
            <person name="Jakkamsetti A."/>
            <person name="Pham P."/>
            <person name="Ruth R."/>
            <person name="San Lucas F."/>
            <person name="Warren J."/>
            <person name="Zhang J."/>
            <person name="Zhao Z."/>
            <person name="Zhou C."/>
            <person name="Zhu D."/>
            <person name="Lee S."/>
            <person name="Bess C."/>
            <person name="Blankenburg K."/>
            <person name="Forbes L."/>
            <person name="Fu Q."/>
            <person name="Gubbala S."/>
            <person name="Hirani K."/>
            <person name="Jayaseelan J.C."/>
            <person name="Lara F."/>
            <person name="Munidasa M."/>
            <person name="Palculict T."/>
            <person name="Patil S."/>
            <person name="Pu L.-L."/>
            <person name="Saada N."/>
            <person name="Tang L."/>
            <person name="Weissenberger G."/>
            <person name="Zhu Y."/>
            <person name="Hemphill L."/>
            <person name="Shang Y."/>
            <person name="Youmans B."/>
            <person name="Ayvaz T."/>
            <person name="Ross M."/>
            <person name="Santibanez J."/>
            <person name="Aqrawi P."/>
            <person name="Gross S."/>
            <person name="Joshi V."/>
            <person name="Fowler G."/>
            <person name="Nazareth L."/>
            <person name="Reid J."/>
            <person name="Worley K."/>
            <person name="Petrosino J."/>
            <person name="Highlander S."/>
            <person name="Gibbs R."/>
        </authorList>
    </citation>
    <scope>NUCLEOTIDE SEQUENCE [LARGE SCALE GENOMIC DNA]</scope>
    <source>
        <strain evidence="2">DSM 15272</strain>
    </source>
</reference>
<proteinExistence type="predicted"/>